<dbReference type="PROSITE" id="PS50109">
    <property type="entry name" value="HIS_KIN"/>
    <property type="match status" value="1"/>
</dbReference>
<dbReference type="EC" id="2.7.13.3" evidence="2"/>
<evidence type="ECO:0000256" key="2">
    <source>
        <dbReference type="ARBA" id="ARBA00012438"/>
    </source>
</evidence>
<feature type="transmembrane region" description="Helical" evidence="5">
    <location>
        <begin position="289"/>
        <end position="309"/>
    </location>
</feature>
<reference evidence="7" key="2">
    <citation type="journal article" date="2021" name="PeerJ">
        <title>Extensive microbial diversity within the chicken gut microbiome revealed by metagenomics and culture.</title>
        <authorList>
            <person name="Gilroy R."/>
            <person name="Ravi A."/>
            <person name="Getino M."/>
            <person name="Pursley I."/>
            <person name="Horton D.L."/>
            <person name="Alikhan N.F."/>
            <person name="Baker D."/>
            <person name="Gharbi K."/>
            <person name="Hall N."/>
            <person name="Watson M."/>
            <person name="Adriaenssens E.M."/>
            <person name="Foster-Nyarko E."/>
            <person name="Jarju S."/>
            <person name="Secka A."/>
            <person name="Antonio M."/>
            <person name="Oren A."/>
            <person name="Chaudhuri R.R."/>
            <person name="La Ragione R."/>
            <person name="Hildebrand F."/>
            <person name="Pallen M.J."/>
        </authorList>
    </citation>
    <scope>NUCLEOTIDE SEQUENCE</scope>
    <source>
        <strain evidence="7">CHK199-13235</strain>
    </source>
</reference>
<reference evidence="7" key="1">
    <citation type="submission" date="2020-10" db="EMBL/GenBank/DDBJ databases">
        <authorList>
            <person name="Gilroy R."/>
        </authorList>
    </citation>
    <scope>NUCLEOTIDE SEQUENCE</scope>
    <source>
        <strain evidence="7">CHK199-13235</strain>
    </source>
</reference>
<evidence type="ECO:0000256" key="5">
    <source>
        <dbReference type="SAM" id="Phobius"/>
    </source>
</evidence>
<dbReference type="Pfam" id="PF06580">
    <property type="entry name" value="His_kinase"/>
    <property type="match status" value="1"/>
</dbReference>
<dbReference type="AlphaFoldDB" id="A0A9D1JZX8"/>
<evidence type="ECO:0000313" key="7">
    <source>
        <dbReference type="EMBL" id="HIS76716.1"/>
    </source>
</evidence>
<dbReference type="InterPro" id="IPR003594">
    <property type="entry name" value="HATPase_dom"/>
</dbReference>
<evidence type="ECO:0000256" key="3">
    <source>
        <dbReference type="ARBA" id="ARBA00022777"/>
    </source>
</evidence>
<dbReference type="SUPFAM" id="SSF55874">
    <property type="entry name" value="ATPase domain of HSP90 chaperone/DNA topoisomerase II/histidine kinase"/>
    <property type="match status" value="1"/>
</dbReference>
<dbReference type="GO" id="GO:0000155">
    <property type="term" value="F:phosphorelay sensor kinase activity"/>
    <property type="evidence" value="ECO:0007669"/>
    <property type="project" value="InterPro"/>
</dbReference>
<accession>A0A9D1JZX8</accession>
<keyword evidence="3 7" id="KW-0418">Kinase</keyword>
<sequence>MAKKHRERTLRQIILSACFFLFILPLLLVWLLLIWTTSQTVKQNVMQEQQKITQLTGIMVNGKLMQVDQTIQRARMDARVQEILREVDFQDYNSSLVEAYRDLTSFSDLLKTQSGGELDNVIFCNNQGDLYYNSFVSSKDREMIRSEWVQEAQASPGKAVLIDTEMKNKSGEPLVTVGQMIVDIDRLEFVGAVFLCYKQSAFENLLGTGDAVHNGTFLVVGDDVIASHELPDDIRAFAGEGRQFENGQQIAGTHDAFYFSIFQCSLIPMQVVRYFSYSGVMDQLCLEQITIILVVLAAIFFFGMYFLYINRKIYRPLQKITKTSMDFSDCYELNQISDTILSLTRKNQDGQEEIVRLIDKCKTTTLDKLQAQINPHFLYNTLSTVKYIAILNGQEKISQLISSLVKLLRSVVGREGDLIALKDEIENVRHYMMIQNAAYEKNIEFEISLLEKDEKWLVPNFILQPLVENCIFHGIHPNQPGGKIQISAYQEKQSLQIEVSDNGDGFQDEKLINILESSGSQNHFTNLGIKAIHQKIQLLCGPEYGLKIFSKKGVGTTIVISLPLKEGVS</sequence>
<dbReference type="PRINTS" id="PR00344">
    <property type="entry name" value="BCTRLSENSOR"/>
</dbReference>
<dbReference type="Gene3D" id="3.30.565.10">
    <property type="entry name" value="Histidine kinase-like ATPase, C-terminal domain"/>
    <property type="match status" value="1"/>
</dbReference>
<feature type="domain" description="Histidine kinase" evidence="6">
    <location>
        <begin position="373"/>
        <end position="566"/>
    </location>
</feature>
<evidence type="ECO:0000259" key="6">
    <source>
        <dbReference type="PROSITE" id="PS50109"/>
    </source>
</evidence>
<protein>
    <recommendedName>
        <fullName evidence="2">histidine kinase</fullName>
        <ecNumber evidence="2">2.7.13.3</ecNumber>
    </recommendedName>
</protein>
<dbReference type="PANTHER" id="PTHR34220:SF7">
    <property type="entry name" value="SENSOR HISTIDINE KINASE YPDA"/>
    <property type="match status" value="1"/>
</dbReference>
<dbReference type="Proteomes" id="UP000824002">
    <property type="component" value="Unassembled WGS sequence"/>
</dbReference>
<dbReference type="EMBL" id="DVJP01000050">
    <property type="protein sequence ID" value="HIS76716.1"/>
    <property type="molecule type" value="Genomic_DNA"/>
</dbReference>
<comment type="catalytic activity">
    <reaction evidence="1">
        <text>ATP + protein L-histidine = ADP + protein N-phospho-L-histidine.</text>
        <dbReference type="EC" id="2.7.13.3"/>
    </reaction>
</comment>
<gene>
    <name evidence="7" type="ORF">IAB51_07880</name>
</gene>
<evidence type="ECO:0000256" key="4">
    <source>
        <dbReference type="ARBA" id="ARBA00023012"/>
    </source>
</evidence>
<keyword evidence="5" id="KW-0472">Membrane</keyword>
<dbReference type="PANTHER" id="PTHR34220">
    <property type="entry name" value="SENSOR HISTIDINE KINASE YPDA"/>
    <property type="match status" value="1"/>
</dbReference>
<dbReference type="Pfam" id="PF02518">
    <property type="entry name" value="HATPase_c"/>
    <property type="match status" value="1"/>
</dbReference>
<feature type="transmembrane region" description="Helical" evidence="5">
    <location>
        <begin position="12"/>
        <end position="35"/>
    </location>
</feature>
<keyword evidence="3 7" id="KW-0808">Transferase</keyword>
<dbReference type="InterPro" id="IPR010559">
    <property type="entry name" value="Sig_transdc_His_kin_internal"/>
</dbReference>
<keyword evidence="4" id="KW-0902">Two-component regulatory system</keyword>
<evidence type="ECO:0000256" key="1">
    <source>
        <dbReference type="ARBA" id="ARBA00000085"/>
    </source>
</evidence>
<comment type="caution">
    <text evidence="7">The sequence shown here is derived from an EMBL/GenBank/DDBJ whole genome shotgun (WGS) entry which is preliminary data.</text>
</comment>
<name>A0A9D1JZX8_9FIRM</name>
<organism evidence="7 8">
    <name type="scientific">Candidatus Merdivicinus excrementipullorum</name>
    <dbReference type="NCBI Taxonomy" id="2840867"/>
    <lineage>
        <taxon>Bacteria</taxon>
        <taxon>Bacillati</taxon>
        <taxon>Bacillota</taxon>
        <taxon>Clostridia</taxon>
        <taxon>Eubacteriales</taxon>
        <taxon>Oscillospiraceae</taxon>
        <taxon>Oscillospiraceae incertae sedis</taxon>
        <taxon>Candidatus Merdivicinus</taxon>
    </lineage>
</organism>
<keyword evidence="5" id="KW-1133">Transmembrane helix</keyword>
<dbReference type="InterPro" id="IPR004358">
    <property type="entry name" value="Sig_transdc_His_kin-like_C"/>
</dbReference>
<dbReference type="InterPro" id="IPR005467">
    <property type="entry name" value="His_kinase_dom"/>
</dbReference>
<evidence type="ECO:0000313" key="8">
    <source>
        <dbReference type="Proteomes" id="UP000824002"/>
    </source>
</evidence>
<dbReference type="InterPro" id="IPR036890">
    <property type="entry name" value="HATPase_C_sf"/>
</dbReference>
<keyword evidence="5" id="KW-0812">Transmembrane</keyword>
<proteinExistence type="predicted"/>
<dbReference type="GO" id="GO:0016020">
    <property type="term" value="C:membrane"/>
    <property type="evidence" value="ECO:0007669"/>
    <property type="project" value="InterPro"/>
</dbReference>
<dbReference type="InterPro" id="IPR050640">
    <property type="entry name" value="Bact_2-comp_sensor_kinase"/>
</dbReference>